<accession>A0A1E3W3L4</accession>
<reference evidence="1 2" key="1">
    <citation type="journal article" date="2016" name="Environ. Microbiol.">
        <title>New Methyloceanibacter diversity from North Sea sediments includes methanotroph containing solely the soluble methane monooxygenase.</title>
        <authorList>
            <person name="Vekeman B."/>
            <person name="Kerckhof F.M."/>
            <person name="Cremers G."/>
            <person name="de Vos P."/>
            <person name="Vandamme P."/>
            <person name="Boon N."/>
            <person name="Op den Camp H.J."/>
            <person name="Heylen K."/>
        </authorList>
    </citation>
    <scope>NUCLEOTIDE SEQUENCE [LARGE SCALE GENOMIC DNA]</scope>
    <source>
        <strain evidence="1 2">R-67174</strain>
    </source>
</reference>
<protein>
    <submittedName>
        <fullName evidence="1">Uncharacterized protein</fullName>
    </submittedName>
</protein>
<gene>
    <name evidence="1" type="ORF">AUC68_02945</name>
</gene>
<dbReference type="Proteomes" id="UP000094501">
    <property type="component" value="Unassembled WGS sequence"/>
</dbReference>
<proteinExistence type="predicted"/>
<organism evidence="1 2">
    <name type="scientific">Methyloceanibacter methanicus</name>
    <dbReference type="NCBI Taxonomy" id="1774968"/>
    <lineage>
        <taxon>Bacteria</taxon>
        <taxon>Pseudomonadati</taxon>
        <taxon>Pseudomonadota</taxon>
        <taxon>Alphaproteobacteria</taxon>
        <taxon>Hyphomicrobiales</taxon>
        <taxon>Hyphomicrobiaceae</taxon>
        <taxon>Methyloceanibacter</taxon>
    </lineage>
</organism>
<dbReference type="EMBL" id="LPWG01000010">
    <property type="protein sequence ID" value="ODS00092.1"/>
    <property type="molecule type" value="Genomic_DNA"/>
</dbReference>
<name>A0A1E3W3L4_9HYPH</name>
<evidence type="ECO:0000313" key="2">
    <source>
        <dbReference type="Proteomes" id="UP000094501"/>
    </source>
</evidence>
<keyword evidence="2" id="KW-1185">Reference proteome</keyword>
<comment type="caution">
    <text evidence="1">The sequence shown here is derived from an EMBL/GenBank/DDBJ whole genome shotgun (WGS) entry which is preliminary data.</text>
</comment>
<dbReference type="AlphaFoldDB" id="A0A1E3W3L4"/>
<sequence>MKMRSTPAPAALSGIDIGKNAAAEIVSGRTAALIRAAHRRRSIKVTGFVRRQIAAERKALDQA</sequence>
<evidence type="ECO:0000313" key="1">
    <source>
        <dbReference type="EMBL" id="ODS00092.1"/>
    </source>
</evidence>